<feature type="compositionally biased region" description="Acidic residues" evidence="1">
    <location>
        <begin position="50"/>
        <end position="59"/>
    </location>
</feature>
<evidence type="ECO:0000313" key="2">
    <source>
        <dbReference type="EMBL" id="GFO12431.1"/>
    </source>
</evidence>
<dbReference type="Proteomes" id="UP000735302">
    <property type="component" value="Unassembled WGS sequence"/>
</dbReference>
<feature type="compositionally biased region" description="Low complexity" evidence="1">
    <location>
        <begin position="191"/>
        <end position="215"/>
    </location>
</feature>
<accession>A0AAV4AMN4</accession>
<comment type="caution">
    <text evidence="2">The sequence shown here is derived from an EMBL/GenBank/DDBJ whole genome shotgun (WGS) entry which is preliminary data.</text>
</comment>
<gene>
    <name evidence="2" type="ORF">PoB_003893600</name>
</gene>
<keyword evidence="3" id="KW-1185">Reference proteome</keyword>
<dbReference type="EMBL" id="BLXT01004423">
    <property type="protein sequence ID" value="GFO12431.1"/>
    <property type="molecule type" value="Genomic_DNA"/>
</dbReference>
<sequence>MEAQDEQHAIPLITIERYVDDSDCEEDSDDEERGNSRRILRPILKRAEVEKEEEEEESEGIAKVSPVPAPRTPLIAPRASKTRPDLPARQPTVPVVPPREPTEATKASTARLIAPHRPALPSSSSLKSNPSPYGQKKASVSLKTSPVPSDVPCTERQLSKPISTATEAAAVPPLPPKKRNSEHLFRPHQATPKLPTRTRKAPPTTRAAARALRAVPPAPDRESVTVFPVVTEKSLYEPFLRRKTSNKDEYLDTDDLKALVHTELPSTRRRKTLVTEKTYSETG</sequence>
<feature type="region of interest" description="Disordered" evidence="1">
    <location>
        <begin position="1"/>
        <end position="221"/>
    </location>
</feature>
<protein>
    <submittedName>
        <fullName evidence="2">Uncharacterized protein</fullName>
    </submittedName>
</protein>
<evidence type="ECO:0000313" key="3">
    <source>
        <dbReference type="Proteomes" id="UP000735302"/>
    </source>
</evidence>
<proteinExistence type="predicted"/>
<reference evidence="2 3" key="1">
    <citation type="journal article" date="2021" name="Elife">
        <title>Chloroplast acquisition without the gene transfer in kleptoplastic sea slugs, Plakobranchus ocellatus.</title>
        <authorList>
            <person name="Maeda T."/>
            <person name="Takahashi S."/>
            <person name="Yoshida T."/>
            <person name="Shimamura S."/>
            <person name="Takaki Y."/>
            <person name="Nagai Y."/>
            <person name="Toyoda A."/>
            <person name="Suzuki Y."/>
            <person name="Arimoto A."/>
            <person name="Ishii H."/>
            <person name="Satoh N."/>
            <person name="Nishiyama T."/>
            <person name="Hasebe M."/>
            <person name="Maruyama T."/>
            <person name="Minagawa J."/>
            <person name="Obokata J."/>
            <person name="Shigenobu S."/>
        </authorList>
    </citation>
    <scope>NUCLEOTIDE SEQUENCE [LARGE SCALE GENOMIC DNA]</scope>
</reference>
<feature type="compositionally biased region" description="Acidic residues" evidence="1">
    <location>
        <begin position="21"/>
        <end position="32"/>
    </location>
</feature>
<evidence type="ECO:0000256" key="1">
    <source>
        <dbReference type="SAM" id="MobiDB-lite"/>
    </source>
</evidence>
<feature type="compositionally biased region" description="Low complexity" evidence="1">
    <location>
        <begin position="119"/>
        <end position="132"/>
    </location>
</feature>
<name>A0AAV4AMN4_9GAST</name>
<organism evidence="2 3">
    <name type="scientific">Plakobranchus ocellatus</name>
    <dbReference type="NCBI Taxonomy" id="259542"/>
    <lineage>
        <taxon>Eukaryota</taxon>
        <taxon>Metazoa</taxon>
        <taxon>Spiralia</taxon>
        <taxon>Lophotrochozoa</taxon>
        <taxon>Mollusca</taxon>
        <taxon>Gastropoda</taxon>
        <taxon>Heterobranchia</taxon>
        <taxon>Euthyneura</taxon>
        <taxon>Panpulmonata</taxon>
        <taxon>Sacoglossa</taxon>
        <taxon>Placobranchoidea</taxon>
        <taxon>Plakobranchidae</taxon>
        <taxon>Plakobranchus</taxon>
    </lineage>
</organism>
<dbReference type="AlphaFoldDB" id="A0AAV4AMN4"/>